<organism evidence="2 3">
    <name type="scientific">Paenibacillus alba</name>
    <dbReference type="NCBI Taxonomy" id="1197127"/>
    <lineage>
        <taxon>Bacteria</taxon>
        <taxon>Bacillati</taxon>
        <taxon>Bacillota</taxon>
        <taxon>Bacilli</taxon>
        <taxon>Bacillales</taxon>
        <taxon>Paenibacillaceae</taxon>
        <taxon>Paenibacillus</taxon>
    </lineage>
</organism>
<sequence>MAMNLALHKAVIGSSETREAVCSYAVDGEKHTFWQPTGKDRQDDKRVWLTVDLGESVSFNQIILQLKSGFISGYHIQYSDDRSSWLDAAQRDVSEGGISTTDRLVFPRVTGRYVTLEVELFDPDRDFQLIEIGVYDQPSIPSGALLKQVMFTETARGSFAREDTLSLQVSSKASFALQGVLTDGQPADLTTAQILLTSSSSEVASIDASGELTVHRSGIVQINGSVTLCGVTQETSLFIDSYDPAECIADIRLEHPAMKMEIGQPAMLEAGSSYPQLFINPAFAATARVSLVTASEGSIVFSLPDQELEANQERGFVLPGYAQPGSYEIHVECCIKGEAAEAKTYYDVFYFTVHDPQVSREQASQIVYLAEDGKLTYVPDYKGNRILDFSSSGYGGGGVKLPEAKPMIYLEPVTGDNTQHIQQAIDQLSALPQLKDGLRGAIVLRKGTYPICGALHLRSSGIVLRGEGEGTDGTLLYATGTLQRDLIQISGAPDSTLLAHTLTAVTDLYVPSGACSFHVEDASAFAVGDTVKVFRYGNARWIHAIGMDAIRLRPVAGGTIQWPPFQLEFDRVITRIAGNCLTVDAPLANAIETRWGGGAIMKYEDSQRIEQVGVENLRIDVEYDPSITDTRIDGNEGPAAYLADEQHAINGIYMDHVHNAWIRNITSYHLQHALVQVGTNTKWITIQDCAAYDFISVITGGRRYSVHLMGELTLVQRTYSETARHAFAVDARVAGPNVFLDCESRKDYNTSEPHHRWSVGCLYDNVNGRIHIQDRGWLGSGHGWSGANYVAWNTKNELVCQSPPTAQNYAIGHVGTKGNAILPNAYDRRVRKEAFWESFGTHVNPRSLYLQQLQDRLGAQAVANISEKE</sequence>
<dbReference type="InterPro" id="IPR011050">
    <property type="entry name" value="Pectin_lyase_fold/virulence"/>
</dbReference>
<dbReference type="Proteomes" id="UP001338137">
    <property type="component" value="Unassembled WGS sequence"/>
</dbReference>
<dbReference type="SUPFAM" id="SSF51126">
    <property type="entry name" value="Pectin lyase-like"/>
    <property type="match status" value="1"/>
</dbReference>
<evidence type="ECO:0000313" key="2">
    <source>
        <dbReference type="EMBL" id="MEC0231409.1"/>
    </source>
</evidence>
<dbReference type="InterPro" id="IPR008979">
    <property type="entry name" value="Galactose-bd-like_sf"/>
</dbReference>
<dbReference type="Pfam" id="PF00754">
    <property type="entry name" value="F5_F8_type_C"/>
    <property type="match status" value="1"/>
</dbReference>
<evidence type="ECO:0000313" key="3">
    <source>
        <dbReference type="Proteomes" id="UP001338137"/>
    </source>
</evidence>
<accession>A0ABU6GB40</accession>
<feature type="domain" description="F5/8 type C" evidence="1">
    <location>
        <begin position="1"/>
        <end position="137"/>
    </location>
</feature>
<evidence type="ECO:0000259" key="1">
    <source>
        <dbReference type="PROSITE" id="PS50022"/>
    </source>
</evidence>
<dbReference type="Gene3D" id="2.160.20.10">
    <property type="entry name" value="Single-stranded right-handed beta-helix, Pectin lyase-like"/>
    <property type="match status" value="1"/>
</dbReference>
<proteinExistence type="predicted"/>
<dbReference type="RefSeq" id="WP_326075413.1">
    <property type="nucleotide sequence ID" value="NZ_JARLKY010000094.1"/>
</dbReference>
<comment type="caution">
    <text evidence="2">The sequence shown here is derived from an EMBL/GenBank/DDBJ whole genome shotgun (WGS) entry which is preliminary data.</text>
</comment>
<dbReference type="EMBL" id="JARLKY010000094">
    <property type="protein sequence ID" value="MEC0231409.1"/>
    <property type="molecule type" value="Genomic_DNA"/>
</dbReference>
<dbReference type="InterPro" id="IPR012334">
    <property type="entry name" value="Pectin_lyas_fold"/>
</dbReference>
<name>A0ABU6GB40_9BACL</name>
<protein>
    <submittedName>
        <fullName evidence="2">Discoidin domain-containing protein</fullName>
    </submittedName>
</protein>
<dbReference type="SUPFAM" id="SSF49785">
    <property type="entry name" value="Galactose-binding domain-like"/>
    <property type="match status" value="1"/>
</dbReference>
<dbReference type="InterPro" id="IPR000421">
    <property type="entry name" value="FA58C"/>
</dbReference>
<dbReference type="Gene3D" id="2.60.40.1080">
    <property type="match status" value="1"/>
</dbReference>
<dbReference type="PROSITE" id="PS50022">
    <property type="entry name" value="FA58C_3"/>
    <property type="match status" value="1"/>
</dbReference>
<reference evidence="2 3" key="1">
    <citation type="submission" date="2023-03" db="EMBL/GenBank/DDBJ databases">
        <title>Bacillus Genome Sequencing.</title>
        <authorList>
            <person name="Dunlap C."/>
        </authorList>
    </citation>
    <scope>NUCLEOTIDE SEQUENCE [LARGE SCALE GENOMIC DNA]</scope>
    <source>
        <strain evidence="2 3">BD-533</strain>
    </source>
</reference>
<keyword evidence="3" id="KW-1185">Reference proteome</keyword>
<gene>
    <name evidence="2" type="ORF">P4I72_30350</name>
</gene>
<dbReference type="Gene3D" id="2.60.120.260">
    <property type="entry name" value="Galactose-binding domain-like"/>
    <property type="match status" value="1"/>
</dbReference>